<reference evidence="2 3" key="1">
    <citation type="submission" date="2024-03" db="EMBL/GenBank/DDBJ databases">
        <title>A high-quality draft genome sequence of Diaporthe vaccinii, a causative agent of upright dieback and viscid rot disease in cranberry plants.</title>
        <authorList>
            <person name="Sarrasin M."/>
            <person name="Lang B.F."/>
            <person name="Burger G."/>
        </authorList>
    </citation>
    <scope>NUCLEOTIDE SEQUENCE [LARGE SCALE GENOMIC DNA]</scope>
    <source>
        <strain evidence="2 3">IS7</strain>
    </source>
</reference>
<accession>A0ABR4EVI1</accession>
<comment type="caution">
    <text evidence="2">The sequence shown here is derived from an EMBL/GenBank/DDBJ whole genome shotgun (WGS) entry which is preliminary data.</text>
</comment>
<evidence type="ECO:0000313" key="3">
    <source>
        <dbReference type="Proteomes" id="UP001600888"/>
    </source>
</evidence>
<evidence type="ECO:0000256" key="1">
    <source>
        <dbReference type="SAM" id="MobiDB-lite"/>
    </source>
</evidence>
<dbReference type="EMBL" id="JBAWTH010000024">
    <property type="protein sequence ID" value="KAL2286441.1"/>
    <property type="molecule type" value="Genomic_DNA"/>
</dbReference>
<feature type="compositionally biased region" description="Basic and acidic residues" evidence="1">
    <location>
        <begin position="105"/>
        <end position="117"/>
    </location>
</feature>
<keyword evidence="3" id="KW-1185">Reference proteome</keyword>
<evidence type="ECO:0000313" key="2">
    <source>
        <dbReference type="EMBL" id="KAL2286441.1"/>
    </source>
</evidence>
<feature type="compositionally biased region" description="Polar residues" evidence="1">
    <location>
        <begin position="57"/>
        <end position="73"/>
    </location>
</feature>
<organism evidence="2 3">
    <name type="scientific">Diaporthe vaccinii</name>
    <dbReference type="NCBI Taxonomy" id="105482"/>
    <lineage>
        <taxon>Eukaryota</taxon>
        <taxon>Fungi</taxon>
        <taxon>Dikarya</taxon>
        <taxon>Ascomycota</taxon>
        <taxon>Pezizomycotina</taxon>
        <taxon>Sordariomycetes</taxon>
        <taxon>Sordariomycetidae</taxon>
        <taxon>Diaporthales</taxon>
        <taxon>Diaporthaceae</taxon>
        <taxon>Diaporthe</taxon>
        <taxon>Diaporthe eres species complex</taxon>
    </lineage>
</organism>
<name>A0ABR4EVI1_9PEZI</name>
<feature type="region of interest" description="Disordered" evidence="1">
    <location>
        <begin position="43"/>
        <end position="127"/>
    </location>
</feature>
<feature type="compositionally biased region" description="Basic residues" evidence="1">
    <location>
        <begin position="74"/>
        <end position="95"/>
    </location>
</feature>
<proteinExistence type="predicted"/>
<sequence>MRLFEITVSSCKRAKIPNNVCGVRSKKQGRKALLLHTRRAAFSPQPRGRRIHAPGRNLTQPCASPVVKSSWTTSKHHPRCLSHAQKNRHGLRLPSRKVAFLKQKPQLERETPAERTRRTNRVGPKGG</sequence>
<gene>
    <name evidence="2" type="ORF">FJTKL_06813</name>
</gene>
<dbReference type="Proteomes" id="UP001600888">
    <property type="component" value="Unassembled WGS sequence"/>
</dbReference>
<protein>
    <submittedName>
        <fullName evidence="2">Uncharacterized protein</fullName>
    </submittedName>
</protein>